<evidence type="ECO:0000256" key="4">
    <source>
        <dbReference type="ARBA" id="ARBA00022692"/>
    </source>
</evidence>
<evidence type="ECO:0000313" key="15">
    <source>
        <dbReference type="Proteomes" id="UP000579904"/>
    </source>
</evidence>
<dbReference type="EC" id="2.7.8.41" evidence="10"/>
<keyword evidence="8" id="KW-0594">Phospholipid biosynthesis</keyword>
<dbReference type="Gene3D" id="1.20.120.1760">
    <property type="match status" value="1"/>
</dbReference>
<keyword evidence="9" id="KW-1208">Phospholipid metabolism</keyword>
<comment type="similarity">
    <text evidence="12">Belongs to the CDP-alcohol phosphatidyltransferase class-I family.</text>
</comment>
<comment type="caution">
    <text evidence="14">The sequence shown here is derived from an EMBL/GenBank/DDBJ whole genome shotgun (WGS) entry which is preliminary data.</text>
</comment>
<keyword evidence="7 13" id="KW-0472">Membrane</keyword>
<dbReference type="InterPro" id="IPR048254">
    <property type="entry name" value="CDP_ALCOHOL_P_TRANSF_CS"/>
</dbReference>
<dbReference type="Proteomes" id="UP000579904">
    <property type="component" value="Unassembled WGS sequence"/>
</dbReference>
<gene>
    <name evidence="14" type="primary">Tmem269</name>
    <name evidence="14" type="ORF">OREMEL_R10492</name>
</gene>
<evidence type="ECO:0000256" key="11">
    <source>
        <dbReference type="ARBA" id="ARBA00047433"/>
    </source>
</evidence>
<organism evidence="14 15">
    <name type="scientific">Oreotrochilus melanogaster</name>
    <dbReference type="NCBI Taxonomy" id="689266"/>
    <lineage>
        <taxon>Eukaryota</taxon>
        <taxon>Metazoa</taxon>
        <taxon>Chordata</taxon>
        <taxon>Craniata</taxon>
        <taxon>Vertebrata</taxon>
        <taxon>Euteleostomi</taxon>
        <taxon>Archelosauria</taxon>
        <taxon>Archosauria</taxon>
        <taxon>Dinosauria</taxon>
        <taxon>Saurischia</taxon>
        <taxon>Theropoda</taxon>
        <taxon>Coelurosauria</taxon>
        <taxon>Aves</taxon>
        <taxon>Neognathae</taxon>
        <taxon>Neoaves</taxon>
        <taxon>Strisores</taxon>
        <taxon>Apodiformes</taxon>
        <taxon>Trochilidae</taxon>
        <taxon>Oreotrochilus</taxon>
    </lineage>
</organism>
<keyword evidence="6" id="KW-0443">Lipid metabolism</keyword>
<feature type="transmembrane region" description="Helical" evidence="13">
    <location>
        <begin position="107"/>
        <end position="127"/>
    </location>
</feature>
<keyword evidence="2" id="KW-0444">Lipid biosynthesis</keyword>
<dbReference type="OrthoDB" id="448573at2759"/>
<dbReference type="InterPro" id="IPR050324">
    <property type="entry name" value="CDP-alcohol_PTase-I"/>
</dbReference>
<evidence type="ECO:0000256" key="13">
    <source>
        <dbReference type="SAM" id="Phobius"/>
    </source>
</evidence>
<evidence type="ECO:0000256" key="9">
    <source>
        <dbReference type="ARBA" id="ARBA00023264"/>
    </source>
</evidence>
<comment type="catalytic activity">
    <reaction evidence="11">
        <text>a CDP-1,2-diacyl-sn-glycerol + a 1,2-diacyl-sn-glycero-3-phospho-(1'-sn-glycerol) = a cardiolipin + CMP + H(+)</text>
        <dbReference type="Rhea" id="RHEA:32931"/>
        <dbReference type="ChEBI" id="CHEBI:15378"/>
        <dbReference type="ChEBI" id="CHEBI:58332"/>
        <dbReference type="ChEBI" id="CHEBI:60377"/>
        <dbReference type="ChEBI" id="CHEBI:62237"/>
        <dbReference type="ChEBI" id="CHEBI:64716"/>
        <dbReference type="EC" id="2.7.8.41"/>
    </reaction>
</comment>
<dbReference type="GO" id="GO:0043337">
    <property type="term" value="F:cardiolipin synthase (CMP-forming)"/>
    <property type="evidence" value="ECO:0007669"/>
    <property type="project" value="UniProtKB-EC"/>
</dbReference>
<dbReference type="Pfam" id="PF01066">
    <property type="entry name" value="CDP-OH_P_transf"/>
    <property type="match status" value="1"/>
</dbReference>
<evidence type="ECO:0000256" key="7">
    <source>
        <dbReference type="ARBA" id="ARBA00023136"/>
    </source>
</evidence>
<feature type="non-terminal residue" evidence="14">
    <location>
        <position position="1"/>
    </location>
</feature>
<dbReference type="PANTHER" id="PTHR14269">
    <property type="entry name" value="CDP-DIACYLGLYCEROL--GLYCEROL-3-PHOSPHATE 3-PHOSPHATIDYLTRANSFERASE-RELATED"/>
    <property type="match status" value="1"/>
</dbReference>
<keyword evidence="5 13" id="KW-1133">Transmembrane helix</keyword>
<dbReference type="GO" id="GO:0008654">
    <property type="term" value="P:phospholipid biosynthetic process"/>
    <property type="evidence" value="ECO:0007669"/>
    <property type="project" value="UniProtKB-KW"/>
</dbReference>
<keyword evidence="3 12" id="KW-0808">Transferase</keyword>
<dbReference type="InterPro" id="IPR043130">
    <property type="entry name" value="CDP-OH_PTrfase_TM_dom"/>
</dbReference>
<evidence type="ECO:0000256" key="12">
    <source>
        <dbReference type="RuleBase" id="RU003750"/>
    </source>
</evidence>
<evidence type="ECO:0000256" key="2">
    <source>
        <dbReference type="ARBA" id="ARBA00022516"/>
    </source>
</evidence>
<evidence type="ECO:0000256" key="5">
    <source>
        <dbReference type="ARBA" id="ARBA00022989"/>
    </source>
</evidence>
<feature type="non-terminal residue" evidence="14">
    <location>
        <position position="131"/>
    </location>
</feature>
<reference evidence="14 15" key="1">
    <citation type="submission" date="2019-09" db="EMBL/GenBank/DDBJ databases">
        <title>Bird 10,000 Genomes (B10K) Project - Family phase.</title>
        <authorList>
            <person name="Zhang G."/>
        </authorList>
    </citation>
    <scope>NUCLEOTIDE SEQUENCE [LARGE SCALE GENOMIC DNA]</scope>
    <source>
        <strain evidence="14">OUT-0002</strain>
    </source>
</reference>
<accession>A0A7L3NA11</accession>
<evidence type="ECO:0000256" key="6">
    <source>
        <dbReference type="ARBA" id="ARBA00023098"/>
    </source>
</evidence>
<dbReference type="GO" id="GO:0016020">
    <property type="term" value="C:membrane"/>
    <property type="evidence" value="ECO:0007669"/>
    <property type="project" value="UniProtKB-SubCell"/>
</dbReference>
<dbReference type="PANTHER" id="PTHR14269:SF61">
    <property type="entry name" value="CDP-DIACYLGLYCEROL--SERINE O-PHOSPHATIDYLTRANSFERASE"/>
    <property type="match status" value="1"/>
</dbReference>
<evidence type="ECO:0000313" key="14">
    <source>
        <dbReference type="EMBL" id="NXU75775.1"/>
    </source>
</evidence>
<name>A0A7L3NA11_9AVES</name>
<proteinExistence type="inferred from homology"/>
<comment type="subcellular location">
    <subcellularLocation>
        <location evidence="1">Membrane</location>
        <topology evidence="1">Multi-pass membrane protein</topology>
    </subcellularLocation>
</comment>
<dbReference type="PROSITE" id="PS00379">
    <property type="entry name" value="CDP_ALCOHOL_P_TRANSF"/>
    <property type="match status" value="1"/>
</dbReference>
<evidence type="ECO:0000256" key="10">
    <source>
        <dbReference type="ARBA" id="ARBA00039001"/>
    </source>
</evidence>
<dbReference type="AlphaFoldDB" id="A0A7L3NA11"/>
<protein>
    <recommendedName>
        <fullName evidence="10">cardiolipin synthase (CMP-forming)</fullName>
        <ecNumber evidence="10">2.7.8.41</ecNumber>
    </recommendedName>
</protein>
<keyword evidence="4 13" id="KW-0812">Transmembrane</keyword>
<dbReference type="EMBL" id="VZUB01007598">
    <property type="protein sequence ID" value="NXU75775.1"/>
    <property type="molecule type" value="Genomic_DNA"/>
</dbReference>
<evidence type="ECO:0000256" key="3">
    <source>
        <dbReference type="ARBA" id="ARBA00022679"/>
    </source>
</evidence>
<dbReference type="InterPro" id="IPR000462">
    <property type="entry name" value="CDP-OH_P_trans"/>
</dbReference>
<evidence type="ECO:0000256" key="1">
    <source>
        <dbReference type="ARBA" id="ARBA00004141"/>
    </source>
</evidence>
<sequence>GIFQTTKKLFLRERPGWGRTLEFIRKNAANGLSVANLVAGLSSVLCSLNRQYHHSCWLLLLGFLLDLADGAVARQLDACSALGAKLDDFADFTTFGLATALLLQPQGVLGGLLAIAYVMAVFARLCFFSSG</sequence>
<evidence type="ECO:0000256" key="8">
    <source>
        <dbReference type="ARBA" id="ARBA00023209"/>
    </source>
</evidence>
<keyword evidence="15" id="KW-1185">Reference proteome</keyword>